<reference evidence="1" key="2">
    <citation type="submission" date="2020-09" db="EMBL/GenBank/DDBJ databases">
        <authorList>
            <person name="Sun Q."/>
            <person name="Ohkuma M."/>
        </authorList>
    </citation>
    <scope>NUCLEOTIDE SEQUENCE</scope>
    <source>
        <strain evidence="1">JCM 4784</strain>
    </source>
</reference>
<dbReference type="AlphaFoldDB" id="A0A918Z3T4"/>
<accession>A0A918Z3T4</accession>
<sequence length="60" mass="6494">MPFIARETLRASPSALHFAGRDDAANGVGAATWWTLSPRTLLQAAGFSDGVEESMDIFWP</sequence>
<evidence type="ECO:0000313" key="2">
    <source>
        <dbReference type="Proteomes" id="UP000608024"/>
    </source>
</evidence>
<protein>
    <submittedName>
        <fullName evidence="1">Uncharacterized protein</fullName>
    </submittedName>
</protein>
<dbReference type="EMBL" id="BNBT01000001">
    <property type="protein sequence ID" value="GHE35109.1"/>
    <property type="molecule type" value="Genomic_DNA"/>
</dbReference>
<organism evidence="1 2">
    <name type="scientific">Streptomyces longispororuber</name>
    <dbReference type="NCBI Taxonomy" id="68230"/>
    <lineage>
        <taxon>Bacteria</taxon>
        <taxon>Bacillati</taxon>
        <taxon>Actinomycetota</taxon>
        <taxon>Actinomycetes</taxon>
        <taxon>Kitasatosporales</taxon>
        <taxon>Streptomycetaceae</taxon>
        <taxon>Streptomyces</taxon>
    </lineage>
</organism>
<reference evidence="1" key="1">
    <citation type="journal article" date="2014" name="Int. J. Syst. Evol. Microbiol.">
        <title>Complete genome sequence of Corynebacterium casei LMG S-19264T (=DSM 44701T), isolated from a smear-ripened cheese.</title>
        <authorList>
            <consortium name="US DOE Joint Genome Institute (JGI-PGF)"/>
            <person name="Walter F."/>
            <person name="Albersmeier A."/>
            <person name="Kalinowski J."/>
            <person name="Ruckert C."/>
        </authorList>
    </citation>
    <scope>NUCLEOTIDE SEQUENCE</scope>
    <source>
        <strain evidence="1">JCM 4784</strain>
    </source>
</reference>
<proteinExistence type="predicted"/>
<keyword evidence="2" id="KW-1185">Reference proteome</keyword>
<name>A0A918Z3T4_9ACTN</name>
<dbReference type="Proteomes" id="UP000608024">
    <property type="component" value="Unassembled WGS sequence"/>
</dbReference>
<comment type="caution">
    <text evidence="1">The sequence shown here is derived from an EMBL/GenBank/DDBJ whole genome shotgun (WGS) entry which is preliminary data.</text>
</comment>
<gene>
    <name evidence="1" type="ORF">GCM10018785_01060</name>
</gene>
<evidence type="ECO:0000313" key="1">
    <source>
        <dbReference type="EMBL" id="GHE35109.1"/>
    </source>
</evidence>